<dbReference type="OrthoDB" id="2716151at2"/>
<dbReference type="Proteomes" id="UP000246635">
    <property type="component" value="Unassembled WGS sequence"/>
</dbReference>
<sequence>MKQQHPLMNSLIDLDISGKSSTLRGKLVDMGQDILVIHNSQQFVYVPIIHLQQMRAANTQDASNMTFEVPETPFEQANDTISYRKTLMNAKGMFSELYITGNQSIHGYLTSVMNDFFVFYSPVYHSVIVSLTHLKYLIPYSPNVTPYTLTPEQFPLKPSPLTLARTFDQQLRKLVGEFVILDLGENPNKIGVLKNVDQNMVELATAGGNSVYLHLDHVKTIHLP</sequence>
<protein>
    <recommendedName>
        <fullName evidence="3">DUF2642 domain-containing protein</fullName>
    </recommendedName>
</protein>
<name>A0A2V2YZ62_9BACL</name>
<dbReference type="AlphaFoldDB" id="A0A2V2YZ62"/>
<proteinExistence type="predicted"/>
<gene>
    <name evidence="1" type="ORF">DFQ01_102303</name>
</gene>
<dbReference type="EMBL" id="QGTQ01000002">
    <property type="protein sequence ID" value="PWW07410.1"/>
    <property type="molecule type" value="Genomic_DNA"/>
</dbReference>
<comment type="caution">
    <text evidence="1">The sequence shown here is derived from an EMBL/GenBank/DDBJ whole genome shotgun (WGS) entry which is preliminary data.</text>
</comment>
<evidence type="ECO:0000313" key="1">
    <source>
        <dbReference type="EMBL" id="PWW07410.1"/>
    </source>
</evidence>
<keyword evidence="2" id="KW-1185">Reference proteome</keyword>
<evidence type="ECO:0008006" key="3">
    <source>
        <dbReference type="Google" id="ProtNLM"/>
    </source>
</evidence>
<evidence type="ECO:0000313" key="2">
    <source>
        <dbReference type="Proteomes" id="UP000246635"/>
    </source>
</evidence>
<accession>A0A2V2YZ62</accession>
<reference evidence="1 2" key="1">
    <citation type="submission" date="2018-05" db="EMBL/GenBank/DDBJ databases">
        <title>Genomic Encyclopedia of Type Strains, Phase III (KMG-III): the genomes of soil and plant-associated and newly described type strains.</title>
        <authorList>
            <person name="Whitman W."/>
        </authorList>
    </citation>
    <scope>NUCLEOTIDE SEQUENCE [LARGE SCALE GENOMIC DNA]</scope>
    <source>
        <strain evidence="1 2">CECT 5696</strain>
    </source>
</reference>
<organism evidence="1 2">
    <name type="scientific">Paenibacillus cellulosilyticus</name>
    <dbReference type="NCBI Taxonomy" id="375489"/>
    <lineage>
        <taxon>Bacteria</taxon>
        <taxon>Bacillati</taxon>
        <taxon>Bacillota</taxon>
        <taxon>Bacilli</taxon>
        <taxon>Bacillales</taxon>
        <taxon>Paenibacillaceae</taxon>
        <taxon>Paenibacillus</taxon>
    </lineage>
</organism>
<dbReference type="RefSeq" id="WP_110042652.1">
    <property type="nucleotide sequence ID" value="NZ_CP054612.1"/>
</dbReference>